<accession>A0A7R8ULZ8</accession>
<dbReference type="Proteomes" id="UP000594454">
    <property type="component" value="Chromosome 2"/>
</dbReference>
<dbReference type="PROSITE" id="PS50940">
    <property type="entry name" value="CHIT_BIND_II"/>
    <property type="match status" value="2"/>
</dbReference>
<reference evidence="4 5" key="1">
    <citation type="submission" date="2020-11" db="EMBL/GenBank/DDBJ databases">
        <authorList>
            <person name="Wallbank WR R."/>
            <person name="Pardo Diaz C."/>
            <person name="Kozak K."/>
            <person name="Martin S."/>
            <person name="Jiggins C."/>
            <person name="Moest M."/>
            <person name="Warren A I."/>
            <person name="Generalovic N T."/>
            <person name="Byers J.R.P. K."/>
            <person name="Montejo-Kovacevich G."/>
            <person name="Yen C E."/>
        </authorList>
    </citation>
    <scope>NUCLEOTIDE SEQUENCE [LARGE SCALE GENOMIC DNA]</scope>
</reference>
<keyword evidence="5" id="KW-1185">Reference proteome</keyword>
<evidence type="ECO:0000256" key="2">
    <source>
        <dbReference type="SAM" id="SignalP"/>
    </source>
</evidence>
<sequence>MEQYFLVLILALSFHASLGQIGGITSVTTRETNSCEDRASPGLICQSCQLLATCVQVNDKWMTVPVETCNEELGFYCNLNERGCSNLTGPCYPFGFEGNFACTTEGVFPDPYDCQKYHMCYKAGSTLVSANINCGGDRAYSASTGDCSVTVYDKICTEQQYICENAGDSGAWPGNNNIFYICKATMENDAKILYPTLYRCASGEVFNGARCVQKGGTGSVSPTVKPGGSGGSSGSSSRPTSIPGEFICTERGLQADPSDCRSYYFCSLNGTARRFTCPLNSYFNLNTKSCVFGRC</sequence>
<dbReference type="InterPro" id="IPR002557">
    <property type="entry name" value="Chitin-bd_dom"/>
</dbReference>
<evidence type="ECO:0000259" key="3">
    <source>
        <dbReference type="PROSITE" id="PS50940"/>
    </source>
</evidence>
<evidence type="ECO:0000313" key="5">
    <source>
        <dbReference type="Proteomes" id="UP000594454"/>
    </source>
</evidence>
<proteinExistence type="predicted"/>
<organism evidence="4 5">
    <name type="scientific">Hermetia illucens</name>
    <name type="common">Black soldier fly</name>
    <dbReference type="NCBI Taxonomy" id="343691"/>
    <lineage>
        <taxon>Eukaryota</taxon>
        <taxon>Metazoa</taxon>
        <taxon>Ecdysozoa</taxon>
        <taxon>Arthropoda</taxon>
        <taxon>Hexapoda</taxon>
        <taxon>Insecta</taxon>
        <taxon>Pterygota</taxon>
        <taxon>Neoptera</taxon>
        <taxon>Endopterygota</taxon>
        <taxon>Diptera</taxon>
        <taxon>Brachycera</taxon>
        <taxon>Stratiomyomorpha</taxon>
        <taxon>Stratiomyidae</taxon>
        <taxon>Hermetiinae</taxon>
        <taxon>Hermetia</taxon>
    </lineage>
</organism>
<dbReference type="OMA" id="QHSNGWV"/>
<feature type="signal peptide" evidence="2">
    <location>
        <begin position="1"/>
        <end position="19"/>
    </location>
</feature>
<dbReference type="InParanoid" id="A0A7R8ULZ8"/>
<evidence type="ECO:0000256" key="1">
    <source>
        <dbReference type="SAM" id="MobiDB-lite"/>
    </source>
</evidence>
<dbReference type="InterPro" id="IPR036508">
    <property type="entry name" value="Chitin-bd_dom_sf"/>
</dbReference>
<dbReference type="SUPFAM" id="SSF57625">
    <property type="entry name" value="Invertebrate chitin-binding proteins"/>
    <property type="match status" value="2"/>
</dbReference>
<feature type="region of interest" description="Disordered" evidence="1">
    <location>
        <begin position="217"/>
        <end position="240"/>
    </location>
</feature>
<evidence type="ECO:0000313" key="4">
    <source>
        <dbReference type="EMBL" id="CAD7083291.1"/>
    </source>
</evidence>
<dbReference type="SMART" id="SM00494">
    <property type="entry name" value="ChtBD2"/>
    <property type="match status" value="3"/>
</dbReference>
<dbReference type="AlphaFoldDB" id="A0A7R8ULZ8"/>
<dbReference type="EMBL" id="LR899010">
    <property type="protein sequence ID" value="CAD7083291.1"/>
    <property type="molecule type" value="Genomic_DNA"/>
</dbReference>
<keyword evidence="2" id="KW-0732">Signal</keyword>
<dbReference type="GO" id="GO:0008061">
    <property type="term" value="F:chitin binding"/>
    <property type="evidence" value="ECO:0007669"/>
    <property type="project" value="InterPro"/>
</dbReference>
<feature type="domain" description="Chitin-binding type-2" evidence="3">
    <location>
        <begin position="99"/>
        <end position="158"/>
    </location>
</feature>
<dbReference type="GO" id="GO:0005576">
    <property type="term" value="C:extracellular region"/>
    <property type="evidence" value="ECO:0007669"/>
    <property type="project" value="InterPro"/>
</dbReference>
<gene>
    <name evidence="4" type="ORF">HERILL_LOCUS6263</name>
</gene>
<dbReference type="Pfam" id="PF01607">
    <property type="entry name" value="CBM_14"/>
    <property type="match status" value="2"/>
</dbReference>
<protein>
    <recommendedName>
        <fullName evidence="3">Chitin-binding type-2 domain-containing protein</fullName>
    </recommendedName>
</protein>
<dbReference type="OrthoDB" id="6597859at2759"/>
<feature type="domain" description="Chitin-binding type-2" evidence="3">
    <location>
        <begin position="245"/>
        <end position="290"/>
    </location>
</feature>
<dbReference type="Gene3D" id="2.170.140.10">
    <property type="entry name" value="Chitin binding domain"/>
    <property type="match status" value="1"/>
</dbReference>
<feature type="chain" id="PRO_5030664907" description="Chitin-binding type-2 domain-containing protein" evidence="2">
    <location>
        <begin position="20"/>
        <end position="295"/>
    </location>
</feature>
<name>A0A7R8ULZ8_HERIL</name>